<accession>A0A0S6W2W1</accession>
<feature type="chain" id="PRO_5006631611" evidence="4">
    <location>
        <begin position="26"/>
        <end position="832"/>
    </location>
</feature>
<evidence type="ECO:0000313" key="7">
    <source>
        <dbReference type="Proteomes" id="UP000030700"/>
    </source>
</evidence>
<dbReference type="Pfam" id="PF00496">
    <property type="entry name" value="SBP_bac_5"/>
    <property type="match status" value="1"/>
</dbReference>
<evidence type="ECO:0000256" key="4">
    <source>
        <dbReference type="SAM" id="SignalP"/>
    </source>
</evidence>
<dbReference type="GO" id="GO:1904680">
    <property type="term" value="F:peptide transmembrane transporter activity"/>
    <property type="evidence" value="ECO:0007669"/>
    <property type="project" value="TreeGrafter"/>
</dbReference>
<dbReference type="InterPro" id="IPR000914">
    <property type="entry name" value="SBP_5_dom"/>
</dbReference>
<dbReference type="HOGENOM" id="CLU_010991_1_0_0"/>
<dbReference type="PANTHER" id="PTHR30290:SF9">
    <property type="entry name" value="OLIGOPEPTIDE-BINDING PROTEIN APPA"/>
    <property type="match status" value="1"/>
</dbReference>
<gene>
    <name evidence="6" type="ORF">U14_03945</name>
</gene>
<reference evidence="6" key="1">
    <citation type="journal article" date="2015" name="PeerJ">
        <title>First genomic representation of candidate bacterial phylum KSB3 points to enhanced environmental sensing as a trigger of wastewater bulking.</title>
        <authorList>
            <person name="Sekiguchi Y."/>
            <person name="Ohashi A."/>
            <person name="Parks D.H."/>
            <person name="Yamauchi T."/>
            <person name="Tyson G.W."/>
            <person name="Hugenholtz P."/>
        </authorList>
    </citation>
    <scope>NUCLEOTIDE SEQUENCE [LARGE SCALE GENOMIC DNA]</scope>
</reference>
<dbReference type="AlphaFoldDB" id="A0A0S6W2W1"/>
<proteinExistence type="inferred from homology"/>
<evidence type="ECO:0000259" key="5">
    <source>
        <dbReference type="Pfam" id="PF00496"/>
    </source>
</evidence>
<dbReference type="PANTHER" id="PTHR30290">
    <property type="entry name" value="PERIPLASMIC BINDING COMPONENT OF ABC TRANSPORTER"/>
    <property type="match status" value="1"/>
</dbReference>
<dbReference type="InterPro" id="IPR039424">
    <property type="entry name" value="SBP_5"/>
</dbReference>
<feature type="domain" description="Solute-binding protein family 5" evidence="5">
    <location>
        <begin position="111"/>
        <end position="280"/>
    </location>
</feature>
<dbReference type="Gene3D" id="3.10.105.10">
    <property type="entry name" value="Dipeptide-binding Protein, Domain 3"/>
    <property type="match status" value="1"/>
</dbReference>
<keyword evidence="3 4" id="KW-0732">Signal</keyword>
<evidence type="ECO:0000313" key="6">
    <source>
        <dbReference type="EMBL" id="GAK52690.1"/>
    </source>
</evidence>
<dbReference type="Proteomes" id="UP000030700">
    <property type="component" value="Unassembled WGS sequence"/>
</dbReference>
<evidence type="ECO:0000256" key="2">
    <source>
        <dbReference type="ARBA" id="ARBA00022448"/>
    </source>
</evidence>
<protein>
    <submittedName>
        <fullName evidence="6">Extracellular solute-binding protein family 5</fullName>
    </submittedName>
</protein>
<keyword evidence="7" id="KW-1185">Reference proteome</keyword>
<dbReference type="PROSITE" id="PS51257">
    <property type="entry name" value="PROKAR_LIPOPROTEIN"/>
    <property type="match status" value="1"/>
</dbReference>
<comment type="similarity">
    <text evidence="1">Belongs to the bacterial solute-binding protein 5 family.</text>
</comment>
<dbReference type="GO" id="GO:0015833">
    <property type="term" value="P:peptide transport"/>
    <property type="evidence" value="ECO:0007669"/>
    <property type="project" value="TreeGrafter"/>
</dbReference>
<keyword evidence="2" id="KW-0813">Transport</keyword>
<name>A0A0S6W2W1_9BACT</name>
<feature type="signal peptide" evidence="4">
    <location>
        <begin position="1"/>
        <end position="25"/>
    </location>
</feature>
<dbReference type="EMBL" id="DF820459">
    <property type="protein sequence ID" value="GAK52690.1"/>
    <property type="molecule type" value="Genomic_DNA"/>
</dbReference>
<evidence type="ECO:0000256" key="1">
    <source>
        <dbReference type="ARBA" id="ARBA00005695"/>
    </source>
</evidence>
<organism evidence="6">
    <name type="scientific">Candidatus Moduliflexus flocculans</name>
    <dbReference type="NCBI Taxonomy" id="1499966"/>
    <lineage>
        <taxon>Bacteria</taxon>
        <taxon>Candidatus Moduliflexota</taxon>
        <taxon>Candidatus Moduliflexia</taxon>
        <taxon>Candidatus Moduliflexales</taxon>
        <taxon>Candidatus Moduliflexaceae</taxon>
    </lineage>
</organism>
<dbReference type="STRING" id="1499966.U14_03945"/>
<sequence length="832" mass="92256">MNRLRRSSLIITLIFSCCLSQFAAAAPKGPIVDTVYFNVKMKPEIGLKDTAEGLTDIFFFGVDGPVIFGLDQATRDKLDLYTVPGGNWSLLLNPIPNKVPYLVKTGEQEFFNPFAIREVRFAINNLINRKYIVDEILSGSGMPTFTMATPGQPGTYKYNLLAQRAGFTEEGNEEQALQAIAAALDTAAALPELQGRLAKEGDWWTFDKQPLTIKFLIRVDDPQGRLKEGEYVAQQIEKAGIKVERLLWDRAKCSQTVYQGNPANYEWNIYTEGWGAGATRAYWEHIVAQMYAPWYGYMPGGTNPDNWRYTHDELDTVTRKAFAGNFLTEDEYWELALKGLEIGLNEAVRIYVATQNQYYAANKARFNRRMLYGMADGLNEWSLLSANTPDKILRITGYSAKGSLFMHAWDPVGDDGFSDVYSQVCATPTGMASTFESPATAEDTPLLANPLNSDTRIHKNEQGEVVGDIPIPADAKRYDSAKDEWIAVAPGATAMSTGTYSFNFGKFHHGRPISVADFLYADAFEEEWTRKDGDNDRYYDASYESSHKPGRDLNKGWIVHPDNTITTFFDYNFPASKIRVASKGAPSLSVLTGRPNITVAWEILEALAQMIAEGSTSGTTYSFTAGSATQVDLLRPDCVADIRAKLTELKEQQFVPASIKAYVAPEQAAAGYDAAIQWIDAHNHALIGCGAFQIEKYDPTTNYMELKAFRDEAYPFASDYWPNALAANLLRIDSVDIPAMYALEEKTMPVRVTLSEVRYPDDTAKPAEQGNVSAVLVTPTDEHTYPGTYIEPGVFEINIPLDTLEAGTYTILINADLHGALPVASSGIVTLY</sequence>
<dbReference type="SUPFAM" id="SSF53850">
    <property type="entry name" value="Periplasmic binding protein-like II"/>
    <property type="match status" value="1"/>
</dbReference>
<evidence type="ECO:0000256" key="3">
    <source>
        <dbReference type="ARBA" id="ARBA00022729"/>
    </source>
</evidence>